<dbReference type="Pfam" id="PF00472">
    <property type="entry name" value="RF-1"/>
    <property type="match status" value="1"/>
</dbReference>
<feature type="domain" description="Prokaryotic-type class I peptide chain release factors" evidence="2">
    <location>
        <begin position="14"/>
        <end position="133"/>
    </location>
</feature>
<gene>
    <name evidence="3" type="ORF">GCM10011506_39920</name>
</gene>
<keyword evidence="4" id="KW-1185">Reference proteome</keyword>
<dbReference type="Proteomes" id="UP000636010">
    <property type="component" value="Unassembled WGS sequence"/>
</dbReference>
<feature type="compositionally biased region" description="Polar residues" evidence="1">
    <location>
        <begin position="20"/>
        <end position="30"/>
    </location>
</feature>
<dbReference type="NCBIfam" id="NF006718">
    <property type="entry name" value="PRK09256.1"/>
    <property type="match status" value="1"/>
</dbReference>
<sequence length="138" mass="15701">MKASDKIKNKSFEPEMDFSATKSSGPGGQNVNKVNTRIALRFNIPESALLSDEEKALLMKKLKSKITQEGVLIIEAQEKRSQLQNKTIAIQKFYELLTKAFTKKKKRIATKPSKTADKKRLESKKQHAEKKANRKKLL</sequence>
<feature type="compositionally biased region" description="Basic and acidic residues" evidence="1">
    <location>
        <begin position="114"/>
        <end position="131"/>
    </location>
</feature>
<dbReference type="PANTHER" id="PTHR47814">
    <property type="entry name" value="PEPTIDYL-TRNA HYDROLASE ARFB"/>
    <property type="match status" value="1"/>
</dbReference>
<evidence type="ECO:0000313" key="4">
    <source>
        <dbReference type="Proteomes" id="UP000636010"/>
    </source>
</evidence>
<dbReference type="SUPFAM" id="SSF110916">
    <property type="entry name" value="Peptidyl-tRNA hydrolase domain-like"/>
    <property type="match status" value="1"/>
</dbReference>
<evidence type="ECO:0000313" key="3">
    <source>
        <dbReference type="EMBL" id="GGC50273.1"/>
    </source>
</evidence>
<evidence type="ECO:0000259" key="2">
    <source>
        <dbReference type="Pfam" id="PF00472"/>
    </source>
</evidence>
<feature type="region of interest" description="Disordered" evidence="1">
    <location>
        <begin position="107"/>
        <end position="138"/>
    </location>
</feature>
<keyword evidence="3" id="KW-0378">Hydrolase</keyword>
<feature type="region of interest" description="Disordered" evidence="1">
    <location>
        <begin position="1"/>
        <end position="30"/>
    </location>
</feature>
<dbReference type="Gene3D" id="3.30.160.20">
    <property type="match status" value="1"/>
</dbReference>
<dbReference type="EMBL" id="BMEC01000014">
    <property type="protein sequence ID" value="GGC50273.1"/>
    <property type="molecule type" value="Genomic_DNA"/>
</dbReference>
<name>A0ABQ1N197_9BACT</name>
<dbReference type="RefSeq" id="WP_188466984.1">
    <property type="nucleotide sequence ID" value="NZ_BAABHU010000014.1"/>
</dbReference>
<comment type="caution">
    <text evidence="3">The sequence shown here is derived from an EMBL/GenBank/DDBJ whole genome shotgun (WGS) entry which is preliminary data.</text>
</comment>
<dbReference type="PANTHER" id="PTHR47814:SF1">
    <property type="entry name" value="PEPTIDYL-TRNA HYDROLASE ARFB"/>
    <property type="match status" value="1"/>
</dbReference>
<accession>A0ABQ1N197</accession>
<feature type="compositionally biased region" description="Basic and acidic residues" evidence="1">
    <location>
        <begin position="1"/>
        <end position="13"/>
    </location>
</feature>
<dbReference type="GO" id="GO:0016787">
    <property type="term" value="F:hydrolase activity"/>
    <property type="evidence" value="ECO:0007669"/>
    <property type="project" value="UniProtKB-KW"/>
</dbReference>
<protein>
    <submittedName>
        <fullName evidence="3">Aminoacyl-tRNA hydrolase</fullName>
    </submittedName>
</protein>
<dbReference type="InterPro" id="IPR000352">
    <property type="entry name" value="Pep_chain_release_fac_I"/>
</dbReference>
<reference evidence="4" key="1">
    <citation type="journal article" date="2019" name="Int. J. Syst. Evol. Microbiol.">
        <title>The Global Catalogue of Microorganisms (GCM) 10K type strain sequencing project: providing services to taxonomists for standard genome sequencing and annotation.</title>
        <authorList>
            <consortium name="The Broad Institute Genomics Platform"/>
            <consortium name="The Broad Institute Genome Sequencing Center for Infectious Disease"/>
            <person name="Wu L."/>
            <person name="Ma J."/>
        </authorList>
    </citation>
    <scope>NUCLEOTIDE SEQUENCE [LARGE SCALE GENOMIC DNA]</scope>
    <source>
        <strain evidence="4">CGMCC 1.10832</strain>
    </source>
</reference>
<proteinExistence type="predicted"/>
<organism evidence="3 4">
    <name type="scientific">Marivirga lumbricoides</name>
    <dbReference type="NCBI Taxonomy" id="1046115"/>
    <lineage>
        <taxon>Bacteria</taxon>
        <taxon>Pseudomonadati</taxon>
        <taxon>Bacteroidota</taxon>
        <taxon>Cytophagia</taxon>
        <taxon>Cytophagales</taxon>
        <taxon>Marivirgaceae</taxon>
        <taxon>Marivirga</taxon>
    </lineage>
</organism>
<evidence type="ECO:0000256" key="1">
    <source>
        <dbReference type="SAM" id="MobiDB-lite"/>
    </source>
</evidence>